<evidence type="ECO:0000256" key="4">
    <source>
        <dbReference type="SAM" id="MobiDB-lite"/>
    </source>
</evidence>
<gene>
    <name evidence="6" type="ORF">Ana3638_13210</name>
</gene>
<keyword evidence="2" id="KW-0238">DNA-binding</keyword>
<name>A0A6P1TKM2_9FIRM</name>
<sequence length="187" mass="21593">MQKTDPNNLYRSFMKLYRQMFRAAQFNLQGNHDIYQGQAGLLQLVLKNNGASQKELAEQLDIRPSSMTEMLTKMERTGLILRSQDEKDRRIMRIYLTDKGKTTADSISGITADFLNSIFNTLSENEKEQLSDMIQKLSAYMENTNGKIKDISLGEDKLNTEKHQKSGRKENKKQQESRQSNMPSYLL</sequence>
<evidence type="ECO:0000256" key="2">
    <source>
        <dbReference type="ARBA" id="ARBA00023125"/>
    </source>
</evidence>
<dbReference type="PANTHER" id="PTHR42756">
    <property type="entry name" value="TRANSCRIPTIONAL REGULATOR, MARR"/>
    <property type="match status" value="1"/>
</dbReference>
<evidence type="ECO:0000313" key="7">
    <source>
        <dbReference type="Proteomes" id="UP000464314"/>
    </source>
</evidence>
<dbReference type="Gene3D" id="1.10.10.10">
    <property type="entry name" value="Winged helix-like DNA-binding domain superfamily/Winged helix DNA-binding domain"/>
    <property type="match status" value="1"/>
</dbReference>
<keyword evidence="1" id="KW-0805">Transcription regulation</keyword>
<evidence type="ECO:0000259" key="5">
    <source>
        <dbReference type="PROSITE" id="PS50995"/>
    </source>
</evidence>
<accession>A0A6P1TKM2</accession>
<dbReference type="GO" id="GO:0003700">
    <property type="term" value="F:DNA-binding transcription factor activity"/>
    <property type="evidence" value="ECO:0007669"/>
    <property type="project" value="InterPro"/>
</dbReference>
<dbReference type="SUPFAM" id="SSF46785">
    <property type="entry name" value="Winged helix' DNA-binding domain"/>
    <property type="match status" value="1"/>
</dbReference>
<dbReference type="Proteomes" id="UP000464314">
    <property type="component" value="Chromosome"/>
</dbReference>
<dbReference type="InterPro" id="IPR023187">
    <property type="entry name" value="Tscrpt_reg_MarR-type_CS"/>
</dbReference>
<dbReference type="EMBL" id="CP048000">
    <property type="protein sequence ID" value="QHQ61614.1"/>
    <property type="molecule type" value="Genomic_DNA"/>
</dbReference>
<keyword evidence="3" id="KW-0804">Transcription</keyword>
<dbReference type="InterPro" id="IPR036388">
    <property type="entry name" value="WH-like_DNA-bd_sf"/>
</dbReference>
<feature type="domain" description="HTH marR-type" evidence="5">
    <location>
        <begin position="6"/>
        <end position="139"/>
    </location>
</feature>
<keyword evidence="7" id="KW-1185">Reference proteome</keyword>
<feature type="compositionally biased region" description="Polar residues" evidence="4">
    <location>
        <begin position="177"/>
        <end position="187"/>
    </location>
</feature>
<dbReference type="PRINTS" id="PR00598">
    <property type="entry name" value="HTHMARR"/>
</dbReference>
<dbReference type="GO" id="GO:0003677">
    <property type="term" value="F:DNA binding"/>
    <property type="evidence" value="ECO:0007669"/>
    <property type="project" value="UniProtKB-KW"/>
</dbReference>
<organism evidence="6 7">
    <name type="scientific">Anaerocolumna sedimenticola</name>
    <dbReference type="NCBI Taxonomy" id="2696063"/>
    <lineage>
        <taxon>Bacteria</taxon>
        <taxon>Bacillati</taxon>
        <taxon>Bacillota</taxon>
        <taxon>Clostridia</taxon>
        <taxon>Lachnospirales</taxon>
        <taxon>Lachnospiraceae</taxon>
        <taxon>Anaerocolumna</taxon>
    </lineage>
</organism>
<feature type="compositionally biased region" description="Basic and acidic residues" evidence="4">
    <location>
        <begin position="151"/>
        <end position="176"/>
    </location>
</feature>
<dbReference type="PROSITE" id="PS01117">
    <property type="entry name" value="HTH_MARR_1"/>
    <property type="match status" value="1"/>
</dbReference>
<protein>
    <submittedName>
        <fullName evidence="6">MarR family transcriptional regulator</fullName>
    </submittedName>
</protein>
<dbReference type="KEGG" id="anr:Ana3638_13210"/>
<dbReference type="PROSITE" id="PS50995">
    <property type="entry name" value="HTH_MARR_2"/>
    <property type="match status" value="1"/>
</dbReference>
<evidence type="ECO:0000256" key="1">
    <source>
        <dbReference type="ARBA" id="ARBA00023015"/>
    </source>
</evidence>
<proteinExistence type="predicted"/>
<dbReference type="Pfam" id="PF01047">
    <property type="entry name" value="MarR"/>
    <property type="match status" value="1"/>
</dbReference>
<dbReference type="PANTHER" id="PTHR42756:SF1">
    <property type="entry name" value="TRANSCRIPTIONAL REPRESSOR OF EMRAB OPERON"/>
    <property type="match status" value="1"/>
</dbReference>
<dbReference type="InterPro" id="IPR000835">
    <property type="entry name" value="HTH_MarR-typ"/>
</dbReference>
<dbReference type="AlphaFoldDB" id="A0A6P1TKM2"/>
<dbReference type="RefSeq" id="WP_161838439.1">
    <property type="nucleotide sequence ID" value="NZ_CP048000.1"/>
</dbReference>
<evidence type="ECO:0000313" key="6">
    <source>
        <dbReference type="EMBL" id="QHQ61614.1"/>
    </source>
</evidence>
<reference evidence="6 7" key="1">
    <citation type="submission" date="2020-01" db="EMBL/GenBank/DDBJ databases">
        <title>Genome analysis of Anaerocolumna sp. CBA3638.</title>
        <authorList>
            <person name="Kim J."/>
            <person name="Roh S.W."/>
        </authorList>
    </citation>
    <scope>NUCLEOTIDE SEQUENCE [LARGE SCALE GENOMIC DNA]</scope>
    <source>
        <strain evidence="6 7">CBA3638</strain>
    </source>
</reference>
<evidence type="ECO:0000256" key="3">
    <source>
        <dbReference type="ARBA" id="ARBA00023163"/>
    </source>
</evidence>
<dbReference type="SMART" id="SM00347">
    <property type="entry name" value="HTH_MARR"/>
    <property type="match status" value="1"/>
</dbReference>
<dbReference type="InterPro" id="IPR036390">
    <property type="entry name" value="WH_DNA-bd_sf"/>
</dbReference>
<feature type="region of interest" description="Disordered" evidence="4">
    <location>
        <begin position="151"/>
        <end position="187"/>
    </location>
</feature>